<dbReference type="PANTHER" id="PTHR11188:SF176">
    <property type="entry name" value="ARRESTIN DOMAIN-CONTAINING PROTEIN 1"/>
    <property type="match status" value="1"/>
</dbReference>
<dbReference type="KEGG" id="aplc:110982793"/>
<keyword evidence="4" id="KW-1185">Reference proteome</keyword>
<proteinExistence type="inferred from homology"/>
<dbReference type="Pfam" id="PF02752">
    <property type="entry name" value="Arrestin_C"/>
    <property type="match status" value="1"/>
</dbReference>
<dbReference type="Pfam" id="PF00339">
    <property type="entry name" value="Arrestin_N"/>
    <property type="match status" value="1"/>
</dbReference>
<evidence type="ECO:0000256" key="2">
    <source>
        <dbReference type="SAM" id="MobiDB-lite"/>
    </source>
</evidence>
<dbReference type="OMA" id="MDISWAV"/>
<feature type="region of interest" description="Disordered" evidence="2">
    <location>
        <begin position="377"/>
        <end position="419"/>
    </location>
</feature>
<sequence length="542" mass="59761">MFNMGAVKAFDVFLDDELEVYHIGESMKGRVVVSLTKDLAMKGIRVSLKGEIRTQWREKIRSATGQKRAGTCLRGGEQYLFDRATVWGKELDSDDDSEIPLLQAGSHSFPFQFQLPTQPNLACSFECDRIACIRYFVQANMDISWAVDPVAERYFSFIGSPINCNLPKFLKIVHATDRKTIRCCCLSSGPIALKAEMQRSAYCPGEFVNIRTRLDNNSANTMKLGVRFVQNISLVADNPKRRNKTGSYEILCYTSPAVLPEQEYVLETARMLQIPIVPYTISSRLIQVAYLIEVFLLVDEKQALEVFFPITIGNVPYKDGSNRPKQVSYGHACPQSCGSNTGYMQYNDGDRVMQVKQFTPLYLTACAVVVQDNATSNGAVPGHHSSSSGQGNGYLPGRRANGLARNPLDSPPSDQSLLHSRSNLSLHSGVGGGVHQQLQLDDPSVIASKSSGSITKYITTSTNNVPLSRKPSSSDMSPIYQISGQDRASLVGTDLHSDANCTASEGTTEEDQELAEVMARHQIDYYAVKHGEGGRVYACHYV</sequence>
<dbReference type="PANTHER" id="PTHR11188">
    <property type="entry name" value="ARRESTIN DOMAIN CONTAINING PROTEIN"/>
    <property type="match status" value="1"/>
</dbReference>
<dbReference type="InterPro" id="IPR050357">
    <property type="entry name" value="Arrestin_domain-protein"/>
</dbReference>
<dbReference type="RefSeq" id="XP_022097159.1">
    <property type="nucleotide sequence ID" value="XM_022241467.1"/>
</dbReference>
<dbReference type="GeneID" id="110982793"/>
<dbReference type="Gene3D" id="2.60.40.640">
    <property type="match status" value="2"/>
</dbReference>
<name>A0A8B7YV21_ACAPL</name>
<dbReference type="Proteomes" id="UP000694845">
    <property type="component" value="Unplaced"/>
</dbReference>
<dbReference type="InterPro" id="IPR011021">
    <property type="entry name" value="Arrestin-like_N"/>
</dbReference>
<evidence type="ECO:0000313" key="4">
    <source>
        <dbReference type="Proteomes" id="UP000694845"/>
    </source>
</evidence>
<dbReference type="GO" id="GO:0015031">
    <property type="term" value="P:protein transport"/>
    <property type="evidence" value="ECO:0007669"/>
    <property type="project" value="TreeGrafter"/>
</dbReference>
<organism evidence="4 5">
    <name type="scientific">Acanthaster planci</name>
    <name type="common">Crown-of-thorns starfish</name>
    <dbReference type="NCBI Taxonomy" id="133434"/>
    <lineage>
        <taxon>Eukaryota</taxon>
        <taxon>Metazoa</taxon>
        <taxon>Echinodermata</taxon>
        <taxon>Eleutherozoa</taxon>
        <taxon>Asterozoa</taxon>
        <taxon>Asteroidea</taxon>
        <taxon>Valvatacea</taxon>
        <taxon>Valvatida</taxon>
        <taxon>Acanthasteridae</taxon>
        <taxon>Acanthaster</taxon>
    </lineage>
</organism>
<dbReference type="OrthoDB" id="2333384at2759"/>
<evidence type="ECO:0000259" key="3">
    <source>
        <dbReference type="SMART" id="SM01017"/>
    </source>
</evidence>
<dbReference type="InterPro" id="IPR011022">
    <property type="entry name" value="Arrestin_C-like"/>
</dbReference>
<feature type="domain" description="Arrestin C-terminal-like" evidence="3">
    <location>
        <begin position="187"/>
        <end position="317"/>
    </location>
</feature>
<dbReference type="SUPFAM" id="SSF81296">
    <property type="entry name" value="E set domains"/>
    <property type="match status" value="2"/>
</dbReference>
<evidence type="ECO:0000313" key="5">
    <source>
        <dbReference type="RefSeq" id="XP_022097159.1"/>
    </source>
</evidence>
<gene>
    <name evidence="5" type="primary">LOC110982793</name>
</gene>
<evidence type="ECO:0000256" key="1">
    <source>
        <dbReference type="ARBA" id="ARBA00005298"/>
    </source>
</evidence>
<reference evidence="5" key="1">
    <citation type="submission" date="2025-08" db="UniProtKB">
        <authorList>
            <consortium name="RefSeq"/>
        </authorList>
    </citation>
    <scope>IDENTIFICATION</scope>
</reference>
<dbReference type="InterPro" id="IPR014752">
    <property type="entry name" value="Arrestin-like_C"/>
</dbReference>
<protein>
    <submittedName>
        <fullName evidence="5">Arrestin domain-containing protein 3-like</fullName>
    </submittedName>
</protein>
<comment type="similarity">
    <text evidence="1">Belongs to the arrestin family.</text>
</comment>
<dbReference type="InterPro" id="IPR014756">
    <property type="entry name" value="Ig_E-set"/>
</dbReference>
<accession>A0A8B7YV21</accession>
<dbReference type="GO" id="GO:0005737">
    <property type="term" value="C:cytoplasm"/>
    <property type="evidence" value="ECO:0007669"/>
    <property type="project" value="TreeGrafter"/>
</dbReference>
<dbReference type="SMART" id="SM01017">
    <property type="entry name" value="Arrestin_C"/>
    <property type="match status" value="1"/>
</dbReference>
<dbReference type="AlphaFoldDB" id="A0A8B7YV21"/>